<gene>
    <name evidence="3" type="ORF">AFUS01_LOCUS9885</name>
</gene>
<dbReference type="Proteomes" id="UP000708208">
    <property type="component" value="Unassembled WGS sequence"/>
</dbReference>
<sequence>MAISRCYSRGMRFGENTQLHIFGDASEKAFAVVAYLRISWKNVIHVTFLMAKSKVTPLKPVSIPRLELQAALLGCRMAKTIVQEQRIKIDTVWFWSDSKTVLHWLNGDPRNHKCYVAVRVGEILQSTSPNQWRWVPTKENVADDATRDDLPPDLSSHSRWINGPRFLSLDESHWPEVTTFKRRELKEKDLELKTKHEQLFTMVEENAVEVTQSRMKSALQVEENDNAHTIILKRFQKVWFSAELKLLQRSKLVPKASPLYKLSPALSQDGLICVRSRIENSPDLNSAAKYPVILPRKAAVTKLIKCPRHCQACQNRKVKPQPPEMAALPHFRVTRYRRAFTMVRAVHLEVASSLTTDSCIMAQHRIWEVHANGFSDDAWDAESLTPNHFLIPGSRGSQRPGVFAKEDELLRKKWRYVQYLADVFWARWLKEYLPTLTLRNKWNSSSVDIRKGDVVIVVDQNLTRNSWPKGLIENIYPGADGRVRVADVRIGPAVFRRPVAKLCVLPVRKLDVEDPVSTSGGRMSSHDTHTPTGNGQKENGKDGAEVSIRLLVDPPCTDIDPTNRKGHWQEERA</sequence>
<feature type="region of interest" description="Disordered" evidence="1">
    <location>
        <begin position="515"/>
        <end position="573"/>
    </location>
</feature>
<dbReference type="AlphaFoldDB" id="A0A8J2P014"/>
<protein>
    <recommendedName>
        <fullName evidence="2">DUF5641 domain-containing protein</fullName>
    </recommendedName>
</protein>
<name>A0A8J2P014_9HEXA</name>
<dbReference type="EMBL" id="CAJVCH010072112">
    <property type="protein sequence ID" value="CAG7720615.1"/>
    <property type="molecule type" value="Genomic_DNA"/>
</dbReference>
<accession>A0A8J2P014</accession>
<evidence type="ECO:0000313" key="3">
    <source>
        <dbReference type="EMBL" id="CAG7720615.1"/>
    </source>
</evidence>
<dbReference type="PANTHER" id="PTHR47331">
    <property type="entry name" value="PHD-TYPE DOMAIN-CONTAINING PROTEIN"/>
    <property type="match status" value="1"/>
</dbReference>
<organism evidence="3 4">
    <name type="scientific">Allacma fusca</name>
    <dbReference type="NCBI Taxonomy" id="39272"/>
    <lineage>
        <taxon>Eukaryota</taxon>
        <taxon>Metazoa</taxon>
        <taxon>Ecdysozoa</taxon>
        <taxon>Arthropoda</taxon>
        <taxon>Hexapoda</taxon>
        <taxon>Collembola</taxon>
        <taxon>Symphypleona</taxon>
        <taxon>Sminthuridae</taxon>
        <taxon>Allacma</taxon>
    </lineage>
</organism>
<dbReference type="InterPro" id="IPR040676">
    <property type="entry name" value="DUF5641"/>
</dbReference>
<dbReference type="OrthoDB" id="8958038at2759"/>
<feature type="domain" description="DUF5641" evidence="2">
    <location>
        <begin position="412"/>
        <end position="505"/>
    </location>
</feature>
<feature type="compositionally biased region" description="Basic and acidic residues" evidence="1">
    <location>
        <begin position="561"/>
        <end position="573"/>
    </location>
</feature>
<comment type="caution">
    <text evidence="3">The sequence shown here is derived from an EMBL/GenBank/DDBJ whole genome shotgun (WGS) entry which is preliminary data.</text>
</comment>
<evidence type="ECO:0000313" key="4">
    <source>
        <dbReference type="Proteomes" id="UP000708208"/>
    </source>
</evidence>
<keyword evidence="4" id="KW-1185">Reference proteome</keyword>
<evidence type="ECO:0000259" key="2">
    <source>
        <dbReference type="Pfam" id="PF18701"/>
    </source>
</evidence>
<proteinExistence type="predicted"/>
<reference evidence="3" key="1">
    <citation type="submission" date="2021-06" db="EMBL/GenBank/DDBJ databases">
        <authorList>
            <person name="Hodson N. C."/>
            <person name="Mongue J. A."/>
            <person name="Jaron S. K."/>
        </authorList>
    </citation>
    <scope>NUCLEOTIDE SEQUENCE</scope>
</reference>
<dbReference type="InterPro" id="IPR008042">
    <property type="entry name" value="Retrotrans_Pao"/>
</dbReference>
<dbReference type="Pfam" id="PF18701">
    <property type="entry name" value="DUF5641"/>
    <property type="match status" value="1"/>
</dbReference>
<dbReference type="Pfam" id="PF05380">
    <property type="entry name" value="Peptidase_A17"/>
    <property type="match status" value="1"/>
</dbReference>
<evidence type="ECO:0000256" key="1">
    <source>
        <dbReference type="SAM" id="MobiDB-lite"/>
    </source>
</evidence>